<dbReference type="Proteomes" id="UP000590542">
    <property type="component" value="Unassembled WGS sequence"/>
</dbReference>
<evidence type="ECO:0000313" key="2">
    <source>
        <dbReference type="Proteomes" id="UP000590542"/>
    </source>
</evidence>
<proteinExistence type="predicted"/>
<gene>
    <name evidence="1" type="ORF">GYA37_02295</name>
</gene>
<protein>
    <submittedName>
        <fullName evidence="1">DUF218 domain-containing protein</fullName>
    </submittedName>
</protein>
<reference evidence="1 2" key="1">
    <citation type="journal article" date="2020" name="Biotechnol. Biofuels">
        <title>New insights from the biogas microbiome by comprehensive genome-resolved metagenomics of nearly 1600 species originating from multiple anaerobic digesters.</title>
        <authorList>
            <person name="Campanaro S."/>
            <person name="Treu L."/>
            <person name="Rodriguez-R L.M."/>
            <person name="Kovalovszki A."/>
            <person name="Ziels R.M."/>
            <person name="Maus I."/>
            <person name="Zhu X."/>
            <person name="Kougias P.G."/>
            <person name="Basile A."/>
            <person name="Luo G."/>
            <person name="Schluter A."/>
            <person name="Konstantinidis K.T."/>
            <person name="Angelidaki I."/>
        </authorList>
    </citation>
    <scope>NUCLEOTIDE SEQUENCE [LARGE SCALE GENOMIC DNA]</scope>
    <source>
        <strain evidence="1">AS27yjCOA_202</strain>
    </source>
</reference>
<dbReference type="AlphaFoldDB" id="A0A7X9HTQ5"/>
<name>A0A7X9HTQ5_UNCKA</name>
<dbReference type="EMBL" id="JAAZNV010000007">
    <property type="protein sequence ID" value="NMB91658.1"/>
    <property type="molecule type" value="Genomic_DNA"/>
</dbReference>
<comment type="caution">
    <text evidence="1">The sequence shown here is derived from an EMBL/GenBank/DDBJ whole genome shotgun (WGS) entry which is preliminary data.</text>
</comment>
<sequence>MKTAVILLYGLFSPERSDYKGYFDFLATEIKDKNIEKVILCGGFTNPRVHDKSEASTAKDYLLSIQPGFTNYILEEKSITTNQNLEFARENLSKNDEIIVYCDLIRKSKVIWISMHFLLQADIGTISKAFMDFVKDKDLYKEFSYNNLKIIGYDFPGKSRDEIIGQSYATLIDVLALYSEELNKMDVSQRKKDFGLE</sequence>
<accession>A0A7X9HTQ5</accession>
<evidence type="ECO:0000313" key="1">
    <source>
        <dbReference type="EMBL" id="NMB91658.1"/>
    </source>
</evidence>
<organism evidence="1 2">
    <name type="scientific">candidate division WWE3 bacterium</name>
    <dbReference type="NCBI Taxonomy" id="2053526"/>
    <lineage>
        <taxon>Bacteria</taxon>
        <taxon>Katanobacteria</taxon>
    </lineage>
</organism>